<dbReference type="SUPFAM" id="SSF51695">
    <property type="entry name" value="PLC-like phosphodiesterases"/>
    <property type="match status" value="1"/>
</dbReference>
<organism evidence="1 2">
    <name type="scientific">Delitschia confertaspora ATCC 74209</name>
    <dbReference type="NCBI Taxonomy" id="1513339"/>
    <lineage>
        <taxon>Eukaryota</taxon>
        <taxon>Fungi</taxon>
        <taxon>Dikarya</taxon>
        <taxon>Ascomycota</taxon>
        <taxon>Pezizomycotina</taxon>
        <taxon>Dothideomycetes</taxon>
        <taxon>Pleosporomycetidae</taxon>
        <taxon>Pleosporales</taxon>
        <taxon>Delitschiaceae</taxon>
        <taxon>Delitschia</taxon>
    </lineage>
</organism>
<dbReference type="EMBL" id="ML994227">
    <property type="protein sequence ID" value="KAF2197509.1"/>
    <property type="molecule type" value="Genomic_DNA"/>
</dbReference>
<name>A0A9P4JHW5_9PLEO</name>
<dbReference type="OrthoDB" id="1046782at2759"/>
<dbReference type="AlphaFoldDB" id="A0A9P4JHW5"/>
<dbReference type="Proteomes" id="UP000799536">
    <property type="component" value="Unassembled WGS sequence"/>
</dbReference>
<dbReference type="InterPro" id="IPR051057">
    <property type="entry name" value="PI-PLC_domain"/>
</dbReference>
<sequence length="468" mass="51732">MPSKGIICFSYIAVPGISIEFSVPEVSVTKHEERTYTRDHLEVETKNLGAFKFTGRFSFTVRRDGRDLANQWVDVNALTGSLENGTMKDMEQTPSIFAEDVVIVYGFYDAGPGAAGLPKQHECYVTVTQNYSDWMRDVAPPGSEKADKPFNRMVLPSPHDIGMNSMQNAQAMLQRAGSETIKSTIGTLPHAFSILNKVADSAVKGIAPDIIRGLSITQKDSLESILKLGARYFEFRPAKCLRRLQEFSPLEDTWYFQHGGIPGMLYLQFLHDVVQFLSDHADEIVVVQNRWDGVPEDCPRPSDDDLRGILEEALKDRDIQVGNLEDMLHKSIKELREERKRLIVTRDVNQVSNYDDAANATLNGDTIVTALDHMGENSPKGHPIVLLQCQATATNIRDVIVYSVLSSDASTSPILATKPICDAKILPLLKGNLGGKLAESEGVVVVLNDFFDGATSDCAIELCKNRLG</sequence>
<gene>
    <name evidence="1" type="ORF">GQ43DRAFT_451642</name>
</gene>
<dbReference type="Gene3D" id="3.20.20.190">
    <property type="entry name" value="Phosphatidylinositol (PI) phosphodiesterase"/>
    <property type="match status" value="1"/>
</dbReference>
<dbReference type="InterPro" id="IPR017946">
    <property type="entry name" value="PLC-like_Pdiesterase_TIM-brl"/>
</dbReference>
<accession>A0A9P4JHW5</accession>
<comment type="caution">
    <text evidence="1">The sequence shown here is derived from an EMBL/GenBank/DDBJ whole genome shotgun (WGS) entry which is preliminary data.</text>
</comment>
<evidence type="ECO:0000313" key="1">
    <source>
        <dbReference type="EMBL" id="KAF2197509.1"/>
    </source>
</evidence>
<dbReference type="GO" id="GO:0008081">
    <property type="term" value="F:phosphoric diester hydrolase activity"/>
    <property type="evidence" value="ECO:0007669"/>
    <property type="project" value="InterPro"/>
</dbReference>
<dbReference type="PANTHER" id="PTHR13593:SF146">
    <property type="entry name" value="PLC-LIKE PHOSPHODIESTERASE"/>
    <property type="match status" value="1"/>
</dbReference>
<reference evidence="1" key="1">
    <citation type="journal article" date="2020" name="Stud. Mycol.">
        <title>101 Dothideomycetes genomes: a test case for predicting lifestyles and emergence of pathogens.</title>
        <authorList>
            <person name="Haridas S."/>
            <person name="Albert R."/>
            <person name="Binder M."/>
            <person name="Bloem J."/>
            <person name="Labutti K."/>
            <person name="Salamov A."/>
            <person name="Andreopoulos B."/>
            <person name="Baker S."/>
            <person name="Barry K."/>
            <person name="Bills G."/>
            <person name="Bluhm B."/>
            <person name="Cannon C."/>
            <person name="Castanera R."/>
            <person name="Culley D."/>
            <person name="Daum C."/>
            <person name="Ezra D."/>
            <person name="Gonzalez J."/>
            <person name="Henrissat B."/>
            <person name="Kuo A."/>
            <person name="Liang C."/>
            <person name="Lipzen A."/>
            <person name="Lutzoni F."/>
            <person name="Magnuson J."/>
            <person name="Mondo S."/>
            <person name="Nolan M."/>
            <person name="Ohm R."/>
            <person name="Pangilinan J."/>
            <person name="Park H.-J."/>
            <person name="Ramirez L."/>
            <person name="Alfaro M."/>
            <person name="Sun H."/>
            <person name="Tritt A."/>
            <person name="Yoshinaga Y."/>
            <person name="Zwiers L.-H."/>
            <person name="Turgeon B."/>
            <person name="Goodwin S."/>
            <person name="Spatafora J."/>
            <person name="Crous P."/>
            <person name="Grigoriev I."/>
        </authorList>
    </citation>
    <scope>NUCLEOTIDE SEQUENCE</scope>
    <source>
        <strain evidence="1">ATCC 74209</strain>
    </source>
</reference>
<evidence type="ECO:0000313" key="2">
    <source>
        <dbReference type="Proteomes" id="UP000799536"/>
    </source>
</evidence>
<proteinExistence type="predicted"/>
<dbReference type="GO" id="GO:0006629">
    <property type="term" value="P:lipid metabolic process"/>
    <property type="evidence" value="ECO:0007669"/>
    <property type="project" value="InterPro"/>
</dbReference>
<protein>
    <submittedName>
        <fullName evidence="1">PLC-like phosphodiesterase</fullName>
    </submittedName>
</protein>
<keyword evidence="2" id="KW-1185">Reference proteome</keyword>
<dbReference type="PANTHER" id="PTHR13593">
    <property type="match status" value="1"/>
</dbReference>